<dbReference type="AlphaFoldDB" id="A0AAV9H322"/>
<reference evidence="1" key="1">
    <citation type="journal article" date="2023" name="Mol. Phylogenet. Evol.">
        <title>Genome-scale phylogeny and comparative genomics of the fungal order Sordariales.</title>
        <authorList>
            <person name="Hensen N."/>
            <person name="Bonometti L."/>
            <person name="Westerberg I."/>
            <person name="Brannstrom I.O."/>
            <person name="Guillou S."/>
            <person name="Cros-Aarteil S."/>
            <person name="Calhoun S."/>
            <person name="Haridas S."/>
            <person name="Kuo A."/>
            <person name="Mondo S."/>
            <person name="Pangilinan J."/>
            <person name="Riley R."/>
            <person name="LaButti K."/>
            <person name="Andreopoulos B."/>
            <person name="Lipzen A."/>
            <person name="Chen C."/>
            <person name="Yan M."/>
            <person name="Daum C."/>
            <person name="Ng V."/>
            <person name="Clum A."/>
            <person name="Steindorff A."/>
            <person name="Ohm R.A."/>
            <person name="Martin F."/>
            <person name="Silar P."/>
            <person name="Natvig D.O."/>
            <person name="Lalanne C."/>
            <person name="Gautier V."/>
            <person name="Ament-Velasquez S.L."/>
            <person name="Kruys A."/>
            <person name="Hutchinson M.I."/>
            <person name="Powell A.J."/>
            <person name="Barry K."/>
            <person name="Miller A.N."/>
            <person name="Grigoriev I.V."/>
            <person name="Debuchy R."/>
            <person name="Gladieux P."/>
            <person name="Hiltunen Thoren M."/>
            <person name="Johannesson H."/>
        </authorList>
    </citation>
    <scope>NUCLEOTIDE SEQUENCE</scope>
    <source>
        <strain evidence="1">PSN243</strain>
    </source>
</reference>
<accession>A0AAV9H322</accession>
<sequence length="224" mass="24859">MAAVFDPDAILRGPIEDDVLREVYASDQDMYPAPLTFERLKSWVDACPDLSINFRSGASQPIGVAIALPIRRPYWDDLLKGNLKETDIDPEIAFPSRKGVTDPEDVGLHVFHIERFAGAGSTKRGGFAELVVHEIVQRALLRKEWKLVGLSALTATPAGNKTFKRLGFSPTGYTETFIVEEADGVDDKERVRMVSTYAGETQPPLETGHPQQIISQSEMKVKYL</sequence>
<protein>
    <recommendedName>
        <fullName evidence="3">N-acetyltransferase domain-containing protein</fullName>
    </recommendedName>
</protein>
<reference evidence="1" key="2">
    <citation type="submission" date="2023-05" db="EMBL/GenBank/DDBJ databases">
        <authorList>
            <consortium name="Lawrence Berkeley National Laboratory"/>
            <person name="Steindorff A."/>
            <person name="Hensen N."/>
            <person name="Bonometti L."/>
            <person name="Westerberg I."/>
            <person name="Brannstrom I.O."/>
            <person name="Guillou S."/>
            <person name="Cros-Aarteil S."/>
            <person name="Calhoun S."/>
            <person name="Haridas S."/>
            <person name="Kuo A."/>
            <person name="Mondo S."/>
            <person name="Pangilinan J."/>
            <person name="Riley R."/>
            <person name="Labutti K."/>
            <person name="Andreopoulos B."/>
            <person name="Lipzen A."/>
            <person name="Chen C."/>
            <person name="Yanf M."/>
            <person name="Daum C."/>
            <person name="Ng V."/>
            <person name="Clum A."/>
            <person name="Ohm R."/>
            <person name="Martin F."/>
            <person name="Silar P."/>
            <person name="Natvig D."/>
            <person name="Lalanne C."/>
            <person name="Gautier V."/>
            <person name="Ament-Velasquez S.L."/>
            <person name="Kruys A."/>
            <person name="Hutchinson M.I."/>
            <person name="Powell A.J."/>
            <person name="Barry K."/>
            <person name="Miller A.N."/>
            <person name="Grigoriev I.V."/>
            <person name="Debuchy R."/>
            <person name="Gladieux P."/>
            <person name="Thoren M.H."/>
            <person name="Johannesson H."/>
        </authorList>
    </citation>
    <scope>NUCLEOTIDE SEQUENCE</scope>
    <source>
        <strain evidence="1">PSN243</strain>
    </source>
</reference>
<evidence type="ECO:0008006" key="3">
    <source>
        <dbReference type="Google" id="ProtNLM"/>
    </source>
</evidence>
<keyword evidence="2" id="KW-1185">Reference proteome</keyword>
<organism evidence="1 2">
    <name type="scientific">Podospora aff. communis PSN243</name>
    <dbReference type="NCBI Taxonomy" id="3040156"/>
    <lineage>
        <taxon>Eukaryota</taxon>
        <taxon>Fungi</taxon>
        <taxon>Dikarya</taxon>
        <taxon>Ascomycota</taxon>
        <taxon>Pezizomycotina</taxon>
        <taxon>Sordariomycetes</taxon>
        <taxon>Sordariomycetidae</taxon>
        <taxon>Sordariales</taxon>
        <taxon>Podosporaceae</taxon>
        <taxon>Podospora</taxon>
    </lineage>
</organism>
<comment type="caution">
    <text evidence="1">The sequence shown here is derived from an EMBL/GenBank/DDBJ whole genome shotgun (WGS) entry which is preliminary data.</text>
</comment>
<dbReference type="EMBL" id="MU865915">
    <property type="protein sequence ID" value="KAK4455103.1"/>
    <property type="molecule type" value="Genomic_DNA"/>
</dbReference>
<dbReference type="InterPro" id="IPR016181">
    <property type="entry name" value="Acyl_CoA_acyltransferase"/>
</dbReference>
<evidence type="ECO:0000313" key="1">
    <source>
        <dbReference type="EMBL" id="KAK4455103.1"/>
    </source>
</evidence>
<gene>
    <name evidence="1" type="ORF">QBC34DRAFT_391576</name>
</gene>
<dbReference type="Proteomes" id="UP001321760">
    <property type="component" value="Unassembled WGS sequence"/>
</dbReference>
<evidence type="ECO:0000313" key="2">
    <source>
        <dbReference type="Proteomes" id="UP001321760"/>
    </source>
</evidence>
<proteinExistence type="predicted"/>
<name>A0AAV9H322_9PEZI</name>
<dbReference type="SUPFAM" id="SSF55729">
    <property type="entry name" value="Acyl-CoA N-acyltransferases (Nat)"/>
    <property type="match status" value="1"/>
</dbReference>